<dbReference type="EMBL" id="JBBPBN010000051">
    <property type="protein sequence ID" value="KAK8992069.1"/>
    <property type="molecule type" value="Genomic_DNA"/>
</dbReference>
<dbReference type="Proteomes" id="UP001396334">
    <property type="component" value="Unassembled WGS sequence"/>
</dbReference>
<keyword evidence="2" id="KW-1185">Reference proteome</keyword>
<sequence length="123" mass="13754">MASVQLPSEFREHLLADVAVGASDRTLTIPNSRAFAKFITSSDGEENEIDEVDGALCDMVSCDINNLSWAEGVDRAINAKIAWTGDVVDHAVDSDNMKFFLEFKDSRNKKKYTSLYDLQYKIL</sequence>
<evidence type="ECO:0000313" key="2">
    <source>
        <dbReference type="Proteomes" id="UP001396334"/>
    </source>
</evidence>
<organism evidence="1 2">
    <name type="scientific">Hibiscus sabdariffa</name>
    <name type="common">roselle</name>
    <dbReference type="NCBI Taxonomy" id="183260"/>
    <lineage>
        <taxon>Eukaryota</taxon>
        <taxon>Viridiplantae</taxon>
        <taxon>Streptophyta</taxon>
        <taxon>Embryophyta</taxon>
        <taxon>Tracheophyta</taxon>
        <taxon>Spermatophyta</taxon>
        <taxon>Magnoliopsida</taxon>
        <taxon>eudicotyledons</taxon>
        <taxon>Gunneridae</taxon>
        <taxon>Pentapetalae</taxon>
        <taxon>rosids</taxon>
        <taxon>malvids</taxon>
        <taxon>Malvales</taxon>
        <taxon>Malvaceae</taxon>
        <taxon>Malvoideae</taxon>
        <taxon>Hibiscus</taxon>
    </lineage>
</organism>
<reference evidence="1 2" key="1">
    <citation type="journal article" date="2024" name="G3 (Bethesda)">
        <title>Genome assembly of Hibiscus sabdariffa L. provides insights into metabolisms of medicinal natural products.</title>
        <authorList>
            <person name="Kim T."/>
        </authorList>
    </citation>
    <scope>NUCLEOTIDE SEQUENCE [LARGE SCALE GENOMIC DNA]</scope>
    <source>
        <strain evidence="1">TK-2024</strain>
        <tissue evidence="1">Old leaves</tissue>
    </source>
</reference>
<protein>
    <submittedName>
        <fullName evidence="1">Uncharacterized protein</fullName>
    </submittedName>
</protein>
<name>A0ABR2PUI9_9ROSI</name>
<accession>A0ABR2PUI9</accession>
<evidence type="ECO:0000313" key="1">
    <source>
        <dbReference type="EMBL" id="KAK8992069.1"/>
    </source>
</evidence>
<comment type="caution">
    <text evidence="1">The sequence shown here is derived from an EMBL/GenBank/DDBJ whole genome shotgun (WGS) entry which is preliminary data.</text>
</comment>
<proteinExistence type="predicted"/>
<gene>
    <name evidence="1" type="ORF">V6N11_044961</name>
</gene>